<dbReference type="AlphaFoldDB" id="A0A1Y1ZKN8"/>
<protein>
    <submittedName>
        <fullName evidence="1">Uncharacterized protein</fullName>
    </submittedName>
</protein>
<evidence type="ECO:0000313" key="1">
    <source>
        <dbReference type="EMBL" id="ORY10385.1"/>
    </source>
</evidence>
<gene>
    <name evidence="1" type="ORF">BCR34DRAFT_349707</name>
</gene>
<organism evidence="1 2">
    <name type="scientific">Clohesyomyces aquaticus</name>
    <dbReference type="NCBI Taxonomy" id="1231657"/>
    <lineage>
        <taxon>Eukaryota</taxon>
        <taxon>Fungi</taxon>
        <taxon>Dikarya</taxon>
        <taxon>Ascomycota</taxon>
        <taxon>Pezizomycotina</taxon>
        <taxon>Dothideomycetes</taxon>
        <taxon>Pleosporomycetidae</taxon>
        <taxon>Pleosporales</taxon>
        <taxon>Lindgomycetaceae</taxon>
        <taxon>Clohesyomyces</taxon>
    </lineage>
</organism>
<name>A0A1Y1ZKN8_9PLEO</name>
<keyword evidence="2" id="KW-1185">Reference proteome</keyword>
<sequence>MRFTAHRTHCWLWGDSIFGRAMRGRSVHAILRLRTCRLQWVCALRGSPSGPSKSACSPRFAVACSAVVCCTTRATICCRCYFSNPRSHSTTASNRGSAAGTDGKSRLPYLLELVRVRNPTPSRPSDWSRPGTGGLRDLGESGYIYHGTVIESKRACLLGC</sequence>
<evidence type="ECO:0000313" key="2">
    <source>
        <dbReference type="Proteomes" id="UP000193144"/>
    </source>
</evidence>
<reference evidence="1 2" key="1">
    <citation type="submission" date="2016-07" db="EMBL/GenBank/DDBJ databases">
        <title>Pervasive Adenine N6-methylation of Active Genes in Fungi.</title>
        <authorList>
            <consortium name="DOE Joint Genome Institute"/>
            <person name="Mondo S.J."/>
            <person name="Dannebaum R.O."/>
            <person name="Kuo R.C."/>
            <person name="Labutti K."/>
            <person name="Haridas S."/>
            <person name="Kuo A."/>
            <person name="Salamov A."/>
            <person name="Ahrendt S.R."/>
            <person name="Lipzen A."/>
            <person name="Sullivan W."/>
            <person name="Andreopoulos W.B."/>
            <person name="Clum A."/>
            <person name="Lindquist E."/>
            <person name="Daum C."/>
            <person name="Ramamoorthy G.K."/>
            <person name="Gryganskyi A."/>
            <person name="Culley D."/>
            <person name="Magnuson J.K."/>
            <person name="James T.Y."/>
            <person name="O'Malley M.A."/>
            <person name="Stajich J.E."/>
            <person name="Spatafora J.W."/>
            <person name="Visel A."/>
            <person name="Grigoriev I.V."/>
        </authorList>
    </citation>
    <scope>NUCLEOTIDE SEQUENCE [LARGE SCALE GENOMIC DNA]</scope>
    <source>
        <strain evidence="1 2">CBS 115471</strain>
    </source>
</reference>
<dbReference type="Proteomes" id="UP000193144">
    <property type="component" value="Unassembled WGS sequence"/>
</dbReference>
<dbReference type="EMBL" id="MCFA01000073">
    <property type="protein sequence ID" value="ORY10385.1"/>
    <property type="molecule type" value="Genomic_DNA"/>
</dbReference>
<comment type="caution">
    <text evidence="1">The sequence shown here is derived from an EMBL/GenBank/DDBJ whole genome shotgun (WGS) entry which is preliminary data.</text>
</comment>
<accession>A0A1Y1ZKN8</accession>
<proteinExistence type="predicted"/>